<proteinExistence type="inferred from homology"/>
<protein>
    <recommendedName>
        <fullName evidence="6">Histidinol-phosphate aminotransferase</fullName>
        <ecNumber evidence="6">2.6.1.9</ecNumber>
    </recommendedName>
    <alternativeName>
        <fullName evidence="6">Imidazole acetol-phosphate transaminase</fullName>
    </alternativeName>
</protein>
<evidence type="ECO:0000256" key="1">
    <source>
        <dbReference type="ARBA" id="ARBA00001933"/>
    </source>
</evidence>
<keyword evidence="4 6" id="KW-0808">Transferase</keyword>
<keyword evidence="3 6" id="KW-0032">Aminotransferase</keyword>
<dbReference type="GO" id="GO:0004400">
    <property type="term" value="F:histidinol-phosphate transaminase activity"/>
    <property type="evidence" value="ECO:0007669"/>
    <property type="project" value="UniProtKB-UniRule"/>
</dbReference>
<comment type="cofactor">
    <cofactor evidence="1 6">
        <name>pyridoxal 5'-phosphate</name>
        <dbReference type="ChEBI" id="CHEBI:597326"/>
    </cofactor>
</comment>
<dbReference type="InterPro" id="IPR004839">
    <property type="entry name" value="Aminotransferase_I/II_large"/>
</dbReference>
<dbReference type="AlphaFoldDB" id="A0A1Z4KFF1"/>
<dbReference type="UniPathway" id="UPA00031">
    <property type="reaction ID" value="UER00012"/>
</dbReference>
<dbReference type="InterPro" id="IPR050106">
    <property type="entry name" value="HistidinolP_aminotransfase"/>
</dbReference>
<dbReference type="EMBL" id="AP018216">
    <property type="protein sequence ID" value="BAY67711.1"/>
    <property type="molecule type" value="Genomic_DNA"/>
</dbReference>
<reference evidence="8 9" key="1">
    <citation type="submission" date="2017-06" db="EMBL/GenBank/DDBJ databases">
        <title>Genome sequencing of cyanobaciteial culture collection at National Institute for Environmental Studies (NIES).</title>
        <authorList>
            <person name="Hirose Y."/>
            <person name="Shimura Y."/>
            <person name="Fujisawa T."/>
            <person name="Nakamura Y."/>
            <person name="Kawachi M."/>
        </authorList>
    </citation>
    <scope>NUCLEOTIDE SEQUENCE [LARGE SCALE GENOMIC DNA]</scope>
    <source>
        <strain evidence="8 9">NIES-23</strain>
    </source>
</reference>
<feature type="modified residue" description="N6-(pyridoxal phosphate)lysine" evidence="6">
    <location>
        <position position="211"/>
    </location>
</feature>
<gene>
    <name evidence="8" type="primary">hisC_1</name>
    <name evidence="6" type="synonym">hisC</name>
    <name evidence="8" type="ORF">NIES23_04930</name>
</gene>
<feature type="domain" description="Aminotransferase class I/classII large" evidence="7">
    <location>
        <begin position="26"/>
        <end position="345"/>
    </location>
</feature>
<dbReference type="Proteomes" id="UP000217507">
    <property type="component" value="Chromosome"/>
</dbReference>
<dbReference type="PROSITE" id="PS00599">
    <property type="entry name" value="AA_TRANSFER_CLASS_2"/>
    <property type="match status" value="1"/>
</dbReference>
<dbReference type="CDD" id="cd00609">
    <property type="entry name" value="AAT_like"/>
    <property type="match status" value="1"/>
</dbReference>
<dbReference type="Gene3D" id="3.40.640.10">
    <property type="entry name" value="Type I PLP-dependent aspartate aminotransferase-like (Major domain)"/>
    <property type="match status" value="1"/>
</dbReference>
<dbReference type="InterPro" id="IPR015424">
    <property type="entry name" value="PyrdxlP-dep_Trfase"/>
</dbReference>
<dbReference type="PANTHER" id="PTHR43643">
    <property type="entry name" value="HISTIDINOL-PHOSPHATE AMINOTRANSFERASE 2"/>
    <property type="match status" value="1"/>
</dbReference>
<comment type="similarity">
    <text evidence="6">Belongs to the class-II pyridoxal-phosphate-dependent aminotransferase family. Histidinol-phosphate aminotransferase subfamily.</text>
</comment>
<comment type="subunit">
    <text evidence="2 6">Homodimer.</text>
</comment>
<dbReference type="SUPFAM" id="SSF53383">
    <property type="entry name" value="PLP-dependent transferases"/>
    <property type="match status" value="1"/>
</dbReference>
<evidence type="ECO:0000256" key="4">
    <source>
        <dbReference type="ARBA" id="ARBA00022679"/>
    </source>
</evidence>
<evidence type="ECO:0000313" key="9">
    <source>
        <dbReference type="Proteomes" id="UP000217507"/>
    </source>
</evidence>
<evidence type="ECO:0000256" key="3">
    <source>
        <dbReference type="ARBA" id="ARBA00022576"/>
    </source>
</evidence>
<evidence type="ECO:0000256" key="2">
    <source>
        <dbReference type="ARBA" id="ARBA00011738"/>
    </source>
</evidence>
<dbReference type="SMR" id="A0A1Z4KFF1"/>
<keyword evidence="6" id="KW-0368">Histidine biosynthesis</keyword>
<dbReference type="GO" id="GO:0000105">
    <property type="term" value="P:L-histidine biosynthetic process"/>
    <property type="evidence" value="ECO:0007669"/>
    <property type="project" value="UniProtKB-UniRule"/>
</dbReference>
<evidence type="ECO:0000256" key="6">
    <source>
        <dbReference type="HAMAP-Rule" id="MF_01023"/>
    </source>
</evidence>
<dbReference type="Pfam" id="PF00155">
    <property type="entry name" value="Aminotran_1_2"/>
    <property type="match status" value="1"/>
</dbReference>
<dbReference type="InterPro" id="IPR015422">
    <property type="entry name" value="PyrdxlP-dep_Trfase_small"/>
</dbReference>
<accession>A0A1Z4KFF1</accession>
<name>A0A1Z4KFF1_ANAVA</name>
<evidence type="ECO:0000259" key="7">
    <source>
        <dbReference type="Pfam" id="PF00155"/>
    </source>
</evidence>
<dbReference type="PANTHER" id="PTHR43643:SF3">
    <property type="entry name" value="HISTIDINOL-PHOSPHATE AMINOTRANSFERASE"/>
    <property type="match status" value="1"/>
</dbReference>
<dbReference type="Gene3D" id="3.90.1150.10">
    <property type="entry name" value="Aspartate Aminotransferase, domain 1"/>
    <property type="match status" value="1"/>
</dbReference>
<dbReference type="InterPro" id="IPR001917">
    <property type="entry name" value="Aminotrans_II_pyridoxalP_BS"/>
</dbReference>
<comment type="catalytic activity">
    <reaction evidence="6">
        <text>L-histidinol phosphate + 2-oxoglutarate = 3-(imidazol-4-yl)-2-oxopropyl phosphate + L-glutamate</text>
        <dbReference type="Rhea" id="RHEA:23744"/>
        <dbReference type="ChEBI" id="CHEBI:16810"/>
        <dbReference type="ChEBI" id="CHEBI:29985"/>
        <dbReference type="ChEBI" id="CHEBI:57766"/>
        <dbReference type="ChEBI" id="CHEBI:57980"/>
        <dbReference type="EC" id="2.6.1.9"/>
    </reaction>
</comment>
<dbReference type="HAMAP" id="MF_01023">
    <property type="entry name" value="HisC_aminotrans_2"/>
    <property type="match status" value="1"/>
</dbReference>
<sequence>MTNYFRSNVEAMASYVPGEQPPQGTQVIKLNSNENPYPPSPEALAAIKDIDGECLRRYPEPFGEEFRKAVSQLLGVPCNWVIVGNGSDEILSIVIRACAEPTRKVVYPVPTYVLYRTLTEMQAADILEIPYREYNILPVADLIAAHGSVTFIASPNSPSGHVVPSDDLRKLASELSGVLVIDEAYVDFAEESALNLVQDHENVILIRTLSKGYSLAGLRLGFGVGNPQLLNGLFKVKDSYNVDAIACKVATAAITDQAYKNACVAKVKASRTRLAKDLKQLGFCVWDSQANFLLTQPPQGNAEYLYQQLREKKILIRYFKQPGLEDKLRITVGTDEQNQILLQALRDLLESRD</sequence>
<evidence type="ECO:0000256" key="5">
    <source>
        <dbReference type="ARBA" id="ARBA00022898"/>
    </source>
</evidence>
<dbReference type="InterPro" id="IPR005861">
    <property type="entry name" value="HisP_aminotrans"/>
</dbReference>
<keyword evidence="5 6" id="KW-0663">Pyridoxal phosphate</keyword>
<dbReference type="GO" id="GO:0030170">
    <property type="term" value="F:pyridoxal phosphate binding"/>
    <property type="evidence" value="ECO:0007669"/>
    <property type="project" value="InterPro"/>
</dbReference>
<keyword evidence="6" id="KW-0028">Amino-acid biosynthesis</keyword>
<dbReference type="NCBIfam" id="TIGR01141">
    <property type="entry name" value="hisC"/>
    <property type="match status" value="1"/>
</dbReference>
<dbReference type="EC" id="2.6.1.9" evidence="6"/>
<dbReference type="InterPro" id="IPR015421">
    <property type="entry name" value="PyrdxlP-dep_Trfase_major"/>
</dbReference>
<organism evidence="8 9">
    <name type="scientific">Trichormus variabilis NIES-23</name>
    <dbReference type="NCBI Taxonomy" id="1973479"/>
    <lineage>
        <taxon>Bacteria</taxon>
        <taxon>Bacillati</taxon>
        <taxon>Cyanobacteriota</taxon>
        <taxon>Cyanophyceae</taxon>
        <taxon>Nostocales</taxon>
        <taxon>Nostocaceae</taxon>
        <taxon>Trichormus</taxon>
    </lineage>
</organism>
<evidence type="ECO:0000313" key="8">
    <source>
        <dbReference type="EMBL" id="BAY67711.1"/>
    </source>
</evidence>
<comment type="pathway">
    <text evidence="6">Amino-acid biosynthesis; L-histidine biosynthesis; L-histidine from 5-phospho-alpha-D-ribose 1-diphosphate: step 7/9.</text>
</comment>